<accession>A0A498H4C7</accession>
<dbReference type="AlphaFoldDB" id="A0A498H4C7"/>
<organism evidence="1 2">
    <name type="scientific">Methanoculleus taiwanensis</name>
    <dbReference type="NCBI Taxonomy" id="1550565"/>
    <lineage>
        <taxon>Archaea</taxon>
        <taxon>Methanobacteriati</taxon>
        <taxon>Methanobacteriota</taxon>
        <taxon>Stenosarchaea group</taxon>
        <taxon>Methanomicrobia</taxon>
        <taxon>Methanomicrobiales</taxon>
        <taxon>Methanomicrobiaceae</taxon>
        <taxon>Methanoculleus</taxon>
    </lineage>
</organism>
<evidence type="ECO:0000313" key="2">
    <source>
        <dbReference type="Proteomes" id="UP000290932"/>
    </source>
</evidence>
<evidence type="ECO:0000313" key="1">
    <source>
        <dbReference type="EMBL" id="RXE57035.1"/>
    </source>
</evidence>
<keyword evidence="2" id="KW-1185">Reference proteome</keyword>
<dbReference type="RefSeq" id="WP_206633407.1">
    <property type="nucleotide sequence ID" value="NZ_LHQS01000001.1"/>
</dbReference>
<sequence>MPIPIRILMKGTTFDAELFDTACAGEIGRVLPLDAARRDCDKRGELRRVWTIAPSRQVP</sequence>
<dbReference type="OrthoDB" id="147354at2157"/>
<gene>
    <name evidence="1" type="ORF">ABH15_02570</name>
</gene>
<comment type="caution">
    <text evidence="1">The sequence shown here is derived from an EMBL/GenBank/DDBJ whole genome shotgun (WGS) entry which is preliminary data.</text>
</comment>
<dbReference type="EMBL" id="LHQS01000001">
    <property type="protein sequence ID" value="RXE57035.1"/>
    <property type="molecule type" value="Genomic_DNA"/>
</dbReference>
<dbReference type="Proteomes" id="UP000290932">
    <property type="component" value="Unassembled WGS sequence"/>
</dbReference>
<protein>
    <submittedName>
        <fullName evidence="1">Uncharacterized protein</fullName>
    </submittedName>
</protein>
<reference evidence="1 2" key="1">
    <citation type="journal article" date="2015" name="Int. J. Syst. Evol. Microbiol.">
        <title>Methanoculleus taiwanensis sp. nov., a methanogen isolated from deep marine sediment at the deformation front area near Taiwan.</title>
        <authorList>
            <person name="Weng C.Y."/>
            <person name="Chen S.C."/>
            <person name="Lai M.C."/>
            <person name="Wu S.Y."/>
            <person name="Lin S."/>
            <person name="Yang T.F."/>
            <person name="Chen P.C."/>
        </authorList>
    </citation>
    <scope>NUCLEOTIDE SEQUENCE [LARGE SCALE GENOMIC DNA]</scope>
    <source>
        <strain evidence="1 2">CYW4</strain>
    </source>
</reference>
<name>A0A498H4C7_9EURY</name>
<proteinExistence type="predicted"/>